<keyword evidence="5" id="KW-0378">Hydrolase</keyword>
<evidence type="ECO:0000313" key="6">
    <source>
        <dbReference type="Proteomes" id="UP001218579"/>
    </source>
</evidence>
<feature type="signal peptide" evidence="1">
    <location>
        <begin position="1"/>
        <end position="28"/>
    </location>
</feature>
<dbReference type="PROSITE" id="PS51318">
    <property type="entry name" value="TAT"/>
    <property type="match status" value="1"/>
</dbReference>
<dbReference type="Proteomes" id="UP001218579">
    <property type="component" value="Unassembled WGS sequence"/>
</dbReference>
<keyword evidence="6" id="KW-1185">Reference proteome</keyword>
<evidence type="ECO:0000259" key="4">
    <source>
        <dbReference type="Pfam" id="PF22124"/>
    </source>
</evidence>
<dbReference type="Gene3D" id="1.50.10.10">
    <property type="match status" value="1"/>
</dbReference>
<dbReference type="InterPro" id="IPR008928">
    <property type="entry name" value="6-hairpin_glycosidase_sf"/>
</dbReference>
<keyword evidence="1" id="KW-0732">Signal</keyword>
<dbReference type="PIRSF" id="PIRSF007663">
    <property type="entry name" value="UCP007663"/>
    <property type="match status" value="1"/>
</dbReference>
<dbReference type="Pfam" id="PF22124">
    <property type="entry name" value="Glyco_hydro_95_cat"/>
    <property type="match status" value="1"/>
</dbReference>
<dbReference type="InterPro" id="IPR012341">
    <property type="entry name" value="6hp_glycosidase-like_sf"/>
</dbReference>
<dbReference type="EMBL" id="JAQQKV010000001">
    <property type="protein sequence ID" value="MDC7675820.1"/>
    <property type="molecule type" value="Genomic_DNA"/>
</dbReference>
<dbReference type="InterPro" id="IPR049053">
    <property type="entry name" value="AFCA-like_C"/>
</dbReference>
<dbReference type="GO" id="GO:0016787">
    <property type="term" value="F:hydrolase activity"/>
    <property type="evidence" value="ECO:0007669"/>
    <property type="project" value="UniProtKB-KW"/>
</dbReference>
<proteinExistence type="predicted"/>
<accession>A0ABT5HI45</accession>
<dbReference type="InterPro" id="IPR027414">
    <property type="entry name" value="GH95_N_dom"/>
</dbReference>
<sequence>MAGITRRTGLKFSAVLAGMTAIPAHVLAQVLAQTALPSPQPRQPAKPGDLTLWYKTPAVEWTEALPLGNGRLGAMVFGGVARERLQLNEDTLYAGAPYQPANPEALAALPEVRKLIFDGQYLEAQTLIQARMMANPIRQVSYQTIGELTLTFGPSSNASGYRRELDLTRAVSTVTYRQNGVTYTREAFISPVDQVLVVRLTADKPGSVSFQLGFETPMAAAVAIEGPTEIVLSGRNSPHNGKDGALRFENRVRVVAKGGQQTTGVDELVVSKADEVIIYSTAATNYKTYRDVSGDPTAITKAQIAAAVARPYDQILGDHVVEHQRLFNRVSVDFGRTEFADQPTNERIAKSLSQDDPALAALYFQYGRYLLIGCSRPGTQPANLQGLWNEKTSAPWGGKYTININTEMNYWPAEPTALPELVDPLISMVRDISVTGAETAKIMYGARGWVTHHNTDLWRATAPIDAAFYGTWPTGGAWLCLHLWDRYDYGRDKAYLKEIYPILKGASLFFVDTLVKDPASGYMVTSPSISPENRHKFGTSICAGPTMDMQIIRDLFDNTVRAAEILKTDAALRKEIKTLRGQLVPNQIGKAGQLQEWKDDWDMDAHDMHHRHVSHLYGLYPSTQITPRGTPELAAAAKKSLDLRGDMSTGWAIGWRINLWARLGEGERTHSILKLLLGPERTYPNMFDAHPPFQIDGNFGGTSGMVEMLMQSYNDEIIILPALPSAWPTGKVAGLQARAGYGVDLSWKDGKPERVTLTSRLGEATRLVFGQQVIEVKLRAGQSAAYTFDGVKLVAA</sequence>
<dbReference type="PANTHER" id="PTHR31084">
    <property type="entry name" value="ALPHA-L-FUCOSIDASE 2"/>
    <property type="match status" value="1"/>
</dbReference>
<reference evidence="5 6" key="1">
    <citation type="submission" date="2023-01" db="EMBL/GenBank/DDBJ databases">
        <title>Novel species of the genus Asticcacaulis isolated from rivers.</title>
        <authorList>
            <person name="Lu H."/>
        </authorList>
    </citation>
    <scope>NUCLEOTIDE SEQUENCE [LARGE SCALE GENOMIC DNA]</scope>
    <source>
        <strain evidence="5 6">LKC15W</strain>
    </source>
</reference>
<feature type="chain" id="PRO_5046271787" evidence="1">
    <location>
        <begin position="29"/>
        <end position="796"/>
    </location>
</feature>
<dbReference type="Pfam" id="PF14498">
    <property type="entry name" value="Glyco_hyd_65N_2"/>
    <property type="match status" value="1"/>
</dbReference>
<dbReference type="InterPro" id="IPR006311">
    <property type="entry name" value="TAT_signal"/>
</dbReference>
<name>A0ABT5HI45_9CAUL</name>
<dbReference type="PANTHER" id="PTHR31084:SF0">
    <property type="entry name" value="ALPHA-L-FUCOSIDASE 2"/>
    <property type="match status" value="1"/>
</dbReference>
<dbReference type="InterPro" id="IPR054363">
    <property type="entry name" value="GH95_cat"/>
</dbReference>
<organism evidence="5 6">
    <name type="scientific">Asticcacaulis machinosus</name>
    <dbReference type="NCBI Taxonomy" id="2984211"/>
    <lineage>
        <taxon>Bacteria</taxon>
        <taxon>Pseudomonadati</taxon>
        <taxon>Pseudomonadota</taxon>
        <taxon>Alphaproteobacteria</taxon>
        <taxon>Caulobacterales</taxon>
        <taxon>Caulobacteraceae</taxon>
        <taxon>Asticcacaulis</taxon>
    </lineage>
</organism>
<feature type="domain" description="Glycosyl hydrolase family 95 catalytic" evidence="4">
    <location>
        <begin position="312"/>
        <end position="709"/>
    </location>
</feature>
<dbReference type="Pfam" id="PF21307">
    <property type="entry name" value="Glyco_hydro_95_C"/>
    <property type="match status" value="1"/>
</dbReference>
<gene>
    <name evidence="5" type="ORF">PQU98_06750</name>
</gene>
<feature type="domain" description="Alpha fucosidase A-like C-terminal" evidence="3">
    <location>
        <begin position="711"/>
        <end position="773"/>
    </location>
</feature>
<evidence type="ECO:0000259" key="3">
    <source>
        <dbReference type="Pfam" id="PF21307"/>
    </source>
</evidence>
<dbReference type="InterPro" id="IPR016518">
    <property type="entry name" value="Alpha-L-fucosidase"/>
</dbReference>
<protein>
    <submittedName>
        <fullName evidence="5">Glycoside hydrolase family 95 protein</fullName>
    </submittedName>
</protein>
<evidence type="ECO:0000313" key="5">
    <source>
        <dbReference type="EMBL" id="MDC7675820.1"/>
    </source>
</evidence>
<evidence type="ECO:0000259" key="2">
    <source>
        <dbReference type="Pfam" id="PF14498"/>
    </source>
</evidence>
<evidence type="ECO:0000256" key="1">
    <source>
        <dbReference type="SAM" id="SignalP"/>
    </source>
</evidence>
<dbReference type="SUPFAM" id="SSF48208">
    <property type="entry name" value="Six-hairpin glycosidases"/>
    <property type="match status" value="1"/>
</dbReference>
<feature type="domain" description="Glycosyl hydrolase family 95 N-terminal" evidence="2">
    <location>
        <begin position="52"/>
        <end position="288"/>
    </location>
</feature>
<dbReference type="RefSeq" id="WP_272744140.1">
    <property type="nucleotide sequence ID" value="NZ_JAQQKV010000001.1"/>
</dbReference>
<comment type="caution">
    <text evidence="5">The sequence shown here is derived from an EMBL/GenBank/DDBJ whole genome shotgun (WGS) entry which is preliminary data.</text>
</comment>